<sequence>MGLSPLIVDQIVDLIVDLIASAKRWQRLAQDLPATTTARTALLTICLVAGFSGLSAFAAGSWVATAPALRVSMAERESLSVPLLPPASVRAGEIHSVIWRFEAPPGATLKGRLCQADDCVAVATMRGRSRALAGLPATQPLRFHFSLDQPQQQAVVVRGIQLIVNYL</sequence>
<protein>
    <recommendedName>
        <fullName evidence="4">Flagellar protein FlhE</fullName>
    </recommendedName>
</protein>
<keyword evidence="1" id="KW-0472">Membrane</keyword>
<dbReference type="Proteomes" id="UP001138768">
    <property type="component" value="Unassembled WGS sequence"/>
</dbReference>
<feature type="transmembrane region" description="Helical" evidence="1">
    <location>
        <begin position="41"/>
        <end position="64"/>
    </location>
</feature>
<reference evidence="2 3" key="1">
    <citation type="journal article" date="2020" name="Microorganisms">
        <title>Osmotic Adaptation and Compatible Solute Biosynthesis of Phototrophic Bacteria as Revealed from Genome Analyses.</title>
        <authorList>
            <person name="Imhoff J.F."/>
            <person name="Rahn T."/>
            <person name="Kunzel S."/>
            <person name="Keller A."/>
            <person name="Neulinger S.C."/>
        </authorList>
    </citation>
    <scope>NUCLEOTIDE SEQUENCE [LARGE SCALE GENOMIC DNA]</scope>
    <source>
        <strain evidence="2 3">DSM 25653</strain>
    </source>
</reference>
<accession>A0A9X0W7D2</accession>
<evidence type="ECO:0000313" key="3">
    <source>
        <dbReference type="Proteomes" id="UP001138768"/>
    </source>
</evidence>
<dbReference type="AlphaFoldDB" id="A0A9X0W7D2"/>
<dbReference type="Pfam" id="PF06366">
    <property type="entry name" value="FlhE"/>
    <property type="match status" value="1"/>
</dbReference>
<evidence type="ECO:0008006" key="4">
    <source>
        <dbReference type="Google" id="ProtNLM"/>
    </source>
</evidence>
<organism evidence="2 3">
    <name type="scientific">Lamprobacter modestohalophilus</name>
    <dbReference type="NCBI Taxonomy" id="1064514"/>
    <lineage>
        <taxon>Bacteria</taxon>
        <taxon>Pseudomonadati</taxon>
        <taxon>Pseudomonadota</taxon>
        <taxon>Gammaproteobacteria</taxon>
        <taxon>Chromatiales</taxon>
        <taxon>Chromatiaceae</taxon>
        <taxon>Lamprobacter</taxon>
    </lineage>
</organism>
<keyword evidence="1" id="KW-0812">Transmembrane</keyword>
<evidence type="ECO:0000313" key="2">
    <source>
        <dbReference type="EMBL" id="MBK1618387.1"/>
    </source>
</evidence>
<gene>
    <name evidence="2" type="ORF">CKO42_08030</name>
</gene>
<proteinExistence type="predicted"/>
<name>A0A9X0W7D2_9GAMM</name>
<dbReference type="EMBL" id="NRRY01000009">
    <property type="protein sequence ID" value="MBK1618387.1"/>
    <property type="molecule type" value="Genomic_DNA"/>
</dbReference>
<keyword evidence="3" id="KW-1185">Reference proteome</keyword>
<dbReference type="InterPro" id="IPR009420">
    <property type="entry name" value="FlhE"/>
</dbReference>
<keyword evidence="1" id="KW-1133">Transmembrane helix</keyword>
<comment type="caution">
    <text evidence="2">The sequence shown here is derived from an EMBL/GenBank/DDBJ whole genome shotgun (WGS) entry which is preliminary data.</text>
</comment>
<evidence type="ECO:0000256" key="1">
    <source>
        <dbReference type="SAM" id="Phobius"/>
    </source>
</evidence>
<dbReference type="RefSeq" id="WP_200241790.1">
    <property type="nucleotide sequence ID" value="NZ_NRRY01000009.1"/>
</dbReference>